<dbReference type="PANTHER" id="PTHR24359">
    <property type="entry name" value="SERINE/THREONINE-PROTEIN KINASE SBK1"/>
    <property type="match status" value="1"/>
</dbReference>
<dbReference type="SUPFAM" id="SSF56112">
    <property type="entry name" value="Protein kinase-like (PK-like)"/>
    <property type="match status" value="1"/>
</dbReference>
<dbReference type="OMA" id="CAKEIAI"/>
<reference evidence="2" key="1">
    <citation type="submission" date="2016-03" db="EMBL/GenBank/DDBJ databases">
        <title>Draft genome sequence of Rosellinia necatrix.</title>
        <authorList>
            <person name="Kanematsu S."/>
        </authorList>
    </citation>
    <scope>NUCLEOTIDE SEQUENCE [LARGE SCALE GENOMIC DNA]</scope>
    <source>
        <strain evidence="2">W97</strain>
    </source>
</reference>
<sequence length="574" mass="65922">MSPIHDDAGLLQLKNLRGKLHAAMQSSGEFLGEFLPETDLLDLVHKDTIATILQAVPASRNRNRQADDDVLADYFAQHALKVFVILVRTGLLHHVEYLHKKHVQDKMLPIKLAWRNYSRDAWDVGSYGEGTDDEEVRQAFGCIDDADNPWEDDTIERFVDAQWPLVPARFYKTQFKYNFPRQIRLPFTWAGKDVNPGSFSLVKEKCVHAHYFPKDLDIAVPVDQENNFRVAIKKLQKSGPFELVAQREVAMLELTRRLRHNHLIEAIAYYSIGQDHYLMFPWAEMGNLWDFWEKNGKLGPTAGKEEVVWMVNQIAGLVDAVEKLHDSNCRHGDLKPSNILCFKTESDHLKPRLVITDVGVAKVHSEHTTDRDSTREIQATTRYEAPELSIHRHGPISRRYDIWSLGCIFLEFMIWILYGTEELWRLRQHTERFFKTEDTNGEMTAHLSQEVEEVFAYINNDWRCAKEIAIQRLVDLIRHKLLVVELDGRISAEAMGKSMKDIVNGLTRDDEPIEAIVIEAPDNAPIPPGPFSSTEVSRIAQNKEVPRVEGNLLGSIQNVGVNIKKRLFVLAPRW</sequence>
<protein>
    <recommendedName>
        <fullName evidence="1">Protein kinase domain-containing protein</fullName>
    </recommendedName>
</protein>
<proteinExistence type="predicted"/>
<dbReference type="Pfam" id="PF00069">
    <property type="entry name" value="Pkinase"/>
    <property type="match status" value="1"/>
</dbReference>
<keyword evidence="3" id="KW-1185">Reference proteome</keyword>
<evidence type="ECO:0000259" key="1">
    <source>
        <dbReference type="PROSITE" id="PS50011"/>
    </source>
</evidence>
<dbReference type="InterPro" id="IPR008271">
    <property type="entry name" value="Ser/Thr_kinase_AS"/>
</dbReference>
<evidence type="ECO:0000313" key="3">
    <source>
        <dbReference type="Proteomes" id="UP000054516"/>
    </source>
</evidence>
<dbReference type="InterPro" id="IPR011009">
    <property type="entry name" value="Kinase-like_dom_sf"/>
</dbReference>
<dbReference type="PANTHER" id="PTHR24359:SF1">
    <property type="entry name" value="INHIBITOR OF NUCLEAR FACTOR KAPPA-B KINASE EPSILON SUBUNIT HOMOLOG 1-RELATED"/>
    <property type="match status" value="1"/>
</dbReference>
<dbReference type="GO" id="GO:0005524">
    <property type="term" value="F:ATP binding"/>
    <property type="evidence" value="ECO:0007669"/>
    <property type="project" value="InterPro"/>
</dbReference>
<dbReference type="Proteomes" id="UP000054516">
    <property type="component" value="Unassembled WGS sequence"/>
</dbReference>
<name>A0A1W2TAS4_ROSNE</name>
<dbReference type="EMBL" id="DF977453">
    <property type="protein sequence ID" value="GAP84727.1"/>
    <property type="molecule type" value="Genomic_DNA"/>
</dbReference>
<dbReference type="Gene3D" id="1.10.510.10">
    <property type="entry name" value="Transferase(Phosphotransferase) domain 1"/>
    <property type="match status" value="1"/>
</dbReference>
<dbReference type="InterPro" id="IPR000719">
    <property type="entry name" value="Prot_kinase_dom"/>
</dbReference>
<gene>
    <name evidence="2" type="ORF">SAMD00023353_0800280</name>
</gene>
<dbReference type="STRING" id="77044.A0A1W2TAS4"/>
<dbReference type="GO" id="GO:0004674">
    <property type="term" value="F:protein serine/threonine kinase activity"/>
    <property type="evidence" value="ECO:0007669"/>
    <property type="project" value="TreeGrafter"/>
</dbReference>
<organism evidence="2">
    <name type="scientific">Rosellinia necatrix</name>
    <name type="common">White root-rot fungus</name>
    <dbReference type="NCBI Taxonomy" id="77044"/>
    <lineage>
        <taxon>Eukaryota</taxon>
        <taxon>Fungi</taxon>
        <taxon>Dikarya</taxon>
        <taxon>Ascomycota</taxon>
        <taxon>Pezizomycotina</taxon>
        <taxon>Sordariomycetes</taxon>
        <taxon>Xylariomycetidae</taxon>
        <taxon>Xylariales</taxon>
        <taxon>Xylariaceae</taxon>
        <taxon>Rosellinia</taxon>
    </lineage>
</organism>
<evidence type="ECO:0000313" key="2">
    <source>
        <dbReference type="EMBL" id="GAP84727.1"/>
    </source>
</evidence>
<dbReference type="CDD" id="cd00180">
    <property type="entry name" value="PKc"/>
    <property type="match status" value="1"/>
</dbReference>
<dbReference type="OrthoDB" id="4062651at2759"/>
<feature type="domain" description="Protein kinase" evidence="1">
    <location>
        <begin position="188"/>
        <end position="503"/>
    </location>
</feature>
<dbReference type="PROSITE" id="PS00108">
    <property type="entry name" value="PROTEIN_KINASE_ST"/>
    <property type="match status" value="1"/>
</dbReference>
<dbReference type="PROSITE" id="PS50011">
    <property type="entry name" value="PROTEIN_KINASE_DOM"/>
    <property type="match status" value="1"/>
</dbReference>
<dbReference type="AlphaFoldDB" id="A0A1W2TAS4"/>
<dbReference type="SMART" id="SM00220">
    <property type="entry name" value="S_TKc"/>
    <property type="match status" value="1"/>
</dbReference>
<accession>A0A1W2TAS4</accession>